<sequence length="108" mass="12879">MVQQNQAKLSSLCLIYQQFAFIFAQIQQQIKALMNYQKWQSVLRVFSIQNQISLKTKLKEVIAQKIWPSLQKINNTLQNLIQIFQIIPFQKRQIQNLFGIQQHQNTFK</sequence>
<dbReference type="RefSeq" id="XP_012652865.1">
    <property type="nucleotide sequence ID" value="XM_012797411.1"/>
</dbReference>
<keyword evidence="2" id="KW-1185">Reference proteome</keyword>
<dbReference type="EMBL" id="GG662712">
    <property type="protein sequence ID" value="EWS74643.1"/>
    <property type="molecule type" value="Genomic_DNA"/>
</dbReference>
<dbReference type="Proteomes" id="UP000009168">
    <property type="component" value="Unassembled WGS sequence"/>
</dbReference>
<organism evidence="1 2">
    <name type="scientific">Tetrahymena thermophila (strain SB210)</name>
    <dbReference type="NCBI Taxonomy" id="312017"/>
    <lineage>
        <taxon>Eukaryota</taxon>
        <taxon>Sar</taxon>
        <taxon>Alveolata</taxon>
        <taxon>Ciliophora</taxon>
        <taxon>Intramacronucleata</taxon>
        <taxon>Oligohymenophorea</taxon>
        <taxon>Hymenostomatida</taxon>
        <taxon>Tetrahymenina</taxon>
        <taxon>Tetrahymenidae</taxon>
        <taxon>Tetrahymena</taxon>
    </lineage>
</organism>
<dbReference type="GeneID" id="24437015"/>
<evidence type="ECO:0000313" key="1">
    <source>
        <dbReference type="EMBL" id="EWS74643.1"/>
    </source>
</evidence>
<dbReference type="InParanoid" id="W7XDC6"/>
<evidence type="ECO:0000313" key="2">
    <source>
        <dbReference type="Proteomes" id="UP000009168"/>
    </source>
</evidence>
<gene>
    <name evidence="1" type="ORF">TTHERM_000052309</name>
</gene>
<dbReference type="AlphaFoldDB" id="W7XDC6"/>
<reference evidence="2" key="1">
    <citation type="journal article" date="2006" name="PLoS Biol.">
        <title>Macronuclear genome sequence of the ciliate Tetrahymena thermophila, a model eukaryote.</title>
        <authorList>
            <person name="Eisen J.A."/>
            <person name="Coyne R.S."/>
            <person name="Wu M."/>
            <person name="Wu D."/>
            <person name="Thiagarajan M."/>
            <person name="Wortman J.R."/>
            <person name="Badger J.H."/>
            <person name="Ren Q."/>
            <person name="Amedeo P."/>
            <person name="Jones K.M."/>
            <person name="Tallon L.J."/>
            <person name="Delcher A.L."/>
            <person name="Salzberg S.L."/>
            <person name="Silva J.C."/>
            <person name="Haas B.J."/>
            <person name="Majoros W.H."/>
            <person name="Farzad M."/>
            <person name="Carlton J.M."/>
            <person name="Smith R.K. Jr."/>
            <person name="Garg J."/>
            <person name="Pearlman R.E."/>
            <person name="Karrer K.M."/>
            <person name="Sun L."/>
            <person name="Manning G."/>
            <person name="Elde N.C."/>
            <person name="Turkewitz A.P."/>
            <person name="Asai D.J."/>
            <person name="Wilkes D.E."/>
            <person name="Wang Y."/>
            <person name="Cai H."/>
            <person name="Collins K."/>
            <person name="Stewart B.A."/>
            <person name="Lee S.R."/>
            <person name="Wilamowska K."/>
            <person name="Weinberg Z."/>
            <person name="Ruzzo W.L."/>
            <person name="Wloga D."/>
            <person name="Gaertig J."/>
            <person name="Frankel J."/>
            <person name="Tsao C.-C."/>
            <person name="Gorovsky M.A."/>
            <person name="Keeling P.J."/>
            <person name="Waller R.F."/>
            <person name="Patron N.J."/>
            <person name="Cherry J.M."/>
            <person name="Stover N.A."/>
            <person name="Krieger C.J."/>
            <person name="del Toro C."/>
            <person name="Ryder H.F."/>
            <person name="Williamson S.C."/>
            <person name="Barbeau R.A."/>
            <person name="Hamilton E.P."/>
            <person name="Orias E."/>
        </authorList>
    </citation>
    <scope>NUCLEOTIDE SEQUENCE [LARGE SCALE GENOMIC DNA]</scope>
    <source>
        <strain evidence="2">SB210</strain>
    </source>
</reference>
<proteinExistence type="predicted"/>
<name>W7XDC6_TETTS</name>
<protein>
    <submittedName>
        <fullName evidence="1">Uncharacterized protein</fullName>
    </submittedName>
</protein>
<accession>W7XDC6</accession>
<dbReference type="KEGG" id="tet:TTHERM_000052309"/>